<dbReference type="EMBL" id="CP017599">
    <property type="protein sequence ID" value="AOX03483.1"/>
    <property type="molecule type" value="Genomic_DNA"/>
</dbReference>
<proteinExistence type="predicted"/>
<dbReference type="Pfam" id="PF10047">
    <property type="entry name" value="DUF2281"/>
    <property type="match status" value="1"/>
</dbReference>
<sequence>MDSPTATREELFVKWQALPPVFQQQVLDFIDFLLGKYGQQQSETTPQKQLRPYGLCIGQFKVPDDFDAPLPDEILDEFEN</sequence>
<protein>
    <recommendedName>
        <fullName evidence="1">DUF2281 domain-containing protein</fullName>
    </recommendedName>
</protein>
<evidence type="ECO:0000259" key="1">
    <source>
        <dbReference type="Pfam" id="PF10047"/>
    </source>
</evidence>
<evidence type="ECO:0000313" key="3">
    <source>
        <dbReference type="Proteomes" id="UP000177870"/>
    </source>
</evidence>
<dbReference type="AlphaFoldDB" id="A0A1D8U0Y6"/>
<feature type="domain" description="DUF2281" evidence="1">
    <location>
        <begin position="13"/>
        <end position="71"/>
    </location>
</feature>
<dbReference type="KEGG" id="mpro:BJP34_32245"/>
<dbReference type="InterPro" id="IPR018739">
    <property type="entry name" value="DUF2281"/>
</dbReference>
<evidence type="ECO:0000313" key="2">
    <source>
        <dbReference type="EMBL" id="AOX03483.1"/>
    </source>
</evidence>
<reference evidence="3" key="1">
    <citation type="submission" date="2016-10" db="EMBL/GenBank/DDBJ databases">
        <title>Comparative genomics uncovers the prolific and rare metabolic potential of the cyanobacterial genus Moorea.</title>
        <authorList>
            <person name="Leao T."/>
            <person name="Castelao G."/>
            <person name="Korobeynikov A."/>
            <person name="Monroe E.A."/>
            <person name="Podell S."/>
            <person name="Glukhov E."/>
            <person name="Allen E."/>
            <person name="Gerwick W.H."/>
            <person name="Gerwick L."/>
        </authorList>
    </citation>
    <scope>NUCLEOTIDE SEQUENCE [LARGE SCALE GENOMIC DNA]</scope>
    <source>
        <strain evidence="3">PAL-8-15-08-1</strain>
    </source>
</reference>
<gene>
    <name evidence="2" type="ORF">BJP34_32245</name>
</gene>
<name>A0A1D8U0Y6_9CYAN</name>
<dbReference type="Proteomes" id="UP000177870">
    <property type="component" value="Chromosome"/>
</dbReference>
<accession>A0A1D8U0Y6</accession>
<dbReference type="OrthoDB" id="9800503at2"/>
<organism evidence="2 3">
    <name type="scientific">Moorena producens PAL-8-15-08-1</name>
    <dbReference type="NCBI Taxonomy" id="1458985"/>
    <lineage>
        <taxon>Bacteria</taxon>
        <taxon>Bacillati</taxon>
        <taxon>Cyanobacteriota</taxon>
        <taxon>Cyanophyceae</taxon>
        <taxon>Coleofasciculales</taxon>
        <taxon>Coleofasciculaceae</taxon>
        <taxon>Moorena</taxon>
    </lineage>
</organism>
<dbReference type="STRING" id="1458985.BJP34_32245"/>
<dbReference type="RefSeq" id="WP_070395857.1">
    <property type="nucleotide sequence ID" value="NZ_CP017599.1"/>
</dbReference>